<organism evidence="1 2">
    <name type="scientific">Castilleja foliolosa</name>
    <dbReference type="NCBI Taxonomy" id="1961234"/>
    <lineage>
        <taxon>Eukaryota</taxon>
        <taxon>Viridiplantae</taxon>
        <taxon>Streptophyta</taxon>
        <taxon>Embryophyta</taxon>
        <taxon>Tracheophyta</taxon>
        <taxon>Spermatophyta</taxon>
        <taxon>Magnoliopsida</taxon>
        <taxon>eudicotyledons</taxon>
        <taxon>Gunneridae</taxon>
        <taxon>Pentapetalae</taxon>
        <taxon>asterids</taxon>
        <taxon>lamiids</taxon>
        <taxon>Lamiales</taxon>
        <taxon>Orobanchaceae</taxon>
        <taxon>Pedicularideae</taxon>
        <taxon>Castillejinae</taxon>
        <taxon>Castilleja</taxon>
    </lineage>
</organism>
<evidence type="ECO:0000313" key="1">
    <source>
        <dbReference type="EMBL" id="KAL3628842.1"/>
    </source>
</evidence>
<name>A0ABD3CH10_9LAMI</name>
<accession>A0ABD3CH10</accession>
<comment type="caution">
    <text evidence="1">The sequence shown here is derived from an EMBL/GenBank/DDBJ whole genome shotgun (WGS) entry which is preliminary data.</text>
</comment>
<proteinExistence type="predicted"/>
<keyword evidence="2" id="KW-1185">Reference proteome</keyword>
<evidence type="ECO:0000313" key="2">
    <source>
        <dbReference type="Proteomes" id="UP001632038"/>
    </source>
</evidence>
<dbReference type="AlphaFoldDB" id="A0ABD3CH10"/>
<gene>
    <name evidence="1" type="ORF">CASFOL_027888</name>
</gene>
<reference evidence="2" key="1">
    <citation type="journal article" date="2024" name="IScience">
        <title>Strigolactones Initiate the Formation of Haustorium-like Structures in Castilleja.</title>
        <authorList>
            <person name="Buerger M."/>
            <person name="Peterson D."/>
            <person name="Chory J."/>
        </authorList>
    </citation>
    <scope>NUCLEOTIDE SEQUENCE [LARGE SCALE GENOMIC DNA]</scope>
</reference>
<dbReference type="Proteomes" id="UP001632038">
    <property type="component" value="Unassembled WGS sequence"/>
</dbReference>
<sequence length="144" mass="15513">MEEDDNFSSSAPAVSDAASYVLPSVSALSIRDKPKRSIAVNPPAVVNPIFLPPPPGAFQPCNTVIMHIDGTVPVQILLYFLSDCGVIQNFEYHYYGSFQSIGTCKVTYETVESKTALLNSPHTITPGVMKKHASGEACPFNCGF</sequence>
<dbReference type="EMBL" id="JAVIJP010000036">
    <property type="protein sequence ID" value="KAL3628842.1"/>
    <property type="molecule type" value="Genomic_DNA"/>
</dbReference>
<protein>
    <submittedName>
        <fullName evidence="1">Uncharacterized protein</fullName>
    </submittedName>
</protein>